<evidence type="ECO:0000313" key="2">
    <source>
        <dbReference type="EMBL" id="VTZ63160.1"/>
    </source>
</evidence>
<evidence type="ECO:0000313" key="3">
    <source>
        <dbReference type="Proteomes" id="UP001190825"/>
    </source>
</evidence>
<dbReference type="OMA" id="WQHSFAG"/>
<dbReference type="RefSeq" id="WP_011969426.1">
    <property type="nucleotide sequence ID" value="NZ_ATYC01000008.1"/>
</dbReference>
<dbReference type="EMBL" id="CABFNB010000116">
    <property type="protein sequence ID" value="VTZ63160.1"/>
    <property type="molecule type" value="Genomic_DNA"/>
</dbReference>
<name>A0A508X4U8_9HYPH</name>
<reference evidence="1" key="1">
    <citation type="submission" date="2017-04" db="EMBL/GenBank/DDBJ databases">
        <authorList>
            <person name="Porter S."/>
            <person name="Friesen M.L."/>
            <person name="Faber-Hammond J."/>
        </authorList>
    </citation>
    <scope>NUCLEOTIDE SEQUENCE</scope>
    <source>
        <strain evidence="1">Str16</strain>
    </source>
</reference>
<dbReference type="EMBL" id="NBUC01000011">
    <property type="protein sequence ID" value="PLU09172.1"/>
    <property type="molecule type" value="Genomic_DNA"/>
</dbReference>
<dbReference type="AlphaFoldDB" id="A0A508X4U8"/>
<sequence length="289" mass="30907">MDYPGCLRSGLPGSGRKAVTPGLGWRYAAAFVVATAAACGAAEAQDASGENLAKQLSNPVASLISVPFQLNYDRGFGPDDGHRVTLNIQPVIPISLNEDWNLISRTILPVISQSDVAGPSGDQFGLGDTVQSFFFSPKDPTAGGIIWGFGPVFLLPTGTDDLLGSKKWGVGPTAVALKQDGPWTYGALVNHIWSFAGNEDRADVNSTFLQPFISYTTPDAWTFAVNTESTYDWESDEWSVPVNFQVSKLVKFGEQPVSITAGARYWAAAPDNGPQGWGARLAVTFLFPK</sequence>
<proteinExistence type="predicted"/>
<organism evidence="2">
    <name type="scientific">Sinorhizobium medicae</name>
    <dbReference type="NCBI Taxonomy" id="110321"/>
    <lineage>
        <taxon>Bacteria</taxon>
        <taxon>Pseudomonadati</taxon>
        <taxon>Pseudomonadota</taxon>
        <taxon>Alphaproteobacteria</taxon>
        <taxon>Hyphomicrobiales</taxon>
        <taxon>Rhizobiaceae</taxon>
        <taxon>Sinorhizobium/Ensifer group</taxon>
        <taxon>Sinorhizobium</taxon>
    </lineage>
</organism>
<protein>
    <recommendedName>
        <fullName evidence="4">Transporter</fullName>
    </recommendedName>
</protein>
<dbReference type="Proteomes" id="UP000507954">
    <property type="component" value="Unassembled WGS sequence"/>
</dbReference>
<gene>
    <name evidence="1" type="ORF">BMJ33_01890</name>
    <name evidence="2" type="ORF">EMEDMD4_490087</name>
</gene>
<evidence type="ECO:0008006" key="4">
    <source>
        <dbReference type="Google" id="ProtNLM"/>
    </source>
</evidence>
<dbReference type="Proteomes" id="UP001190825">
    <property type="component" value="Unassembled WGS sequence"/>
</dbReference>
<reference evidence="1 3" key="2">
    <citation type="journal article" date="2018" name="FEMS Microbiol. Ecol.">
        <title>Co-invading symbiotic mutualists of Medicago polymorpha retain high ancestral diversity and contain diverse accessory genomes.</title>
        <authorList>
            <person name="Porter S.S."/>
            <person name="Faber-Hammond J.J."/>
            <person name="Friesen M.L."/>
        </authorList>
    </citation>
    <scope>NUCLEOTIDE SEQUENCE [LARGE SCALE GENOMIC DNA]</scope>
    <source>
        <strain evidence="1 3">Str16</strain>
    </source>
</reference>
<dbReference type="GeneID" id="61612564"/>
<evidence type="ECO:0000313" key="1">
    <source>
        <dbReference type="EMBL" id="PLU09172.1"/>
    </source>
</evidence>
<accession>A0A508X4U8</accession>
<reference evidence="2" key="3">
    <citation type="submission" date="2019-06" db="EMBL/GenBank/DDBJ databases">
        <authorList>
            <person name="Le Quere A."/>
            <person name="Colella S."/>
        </authorList>
    </citation>
    <scope>NUCLEOTIDE SEQUENCE</scope>
    <source>
        <strain evidence="2">EmedicaeMD41</strain>
    </source>
</reference>
<keyword evidence="3" id="KW-1185">Reference proteome</keyword>